<dbReference type="PANTHER" id="PTHR43173:SF19">
    <property type="entry name" value="AARF DOMAIN-CONTAINING PROTEIN KINASE 1"/>
    <property type="match status" value="1"/>
</dbReference>
<dbReference type="InterPro" id="IPR045307">
    <property type="entry name" value="ADCK1_dom"/>
</dbReference>
<dbReference type="Gene3D" id="1.10.510.10">
    <property type="entry name" value="Transferase(Phosphotransferase) domain 1"/>
    <property type="match status" value="1"/>
</dbReference>
<dbReference type="CDD" id="cd13969">
    <property type="entry name" value="ADCK1-like"/>
    <property type="match status" value="1"/>
</dbReference>
<gene>
    <name evidence="4" type="ORF">FB192DRAFT_1399756</name>
</gene>
<comment type="similarity">
    <text evidence="1">Belongs to the protein kinase superfamily. ADCK protein kinase family.</text>
</comment>
<dbReference type="PANTHER" id="PTHR43173">
    <property type="entry name" value="ABC1 FAMILY PROTEIN"/>
    <property type="match status" value="1"/>
</dbReference>
<keyword evidence="2" id="KW-1133">Transmembrane helix</keyword>
<comment type="caution">
    <text evidence="4">The sequence shown here is derived from an EMBL/GenBank/DDBJ whole genome shotgun (WGS) entry which is preliminary data.</text>
</comment>
<evidence type="ECO:0000256" key="1">
    <source>
        <dbReference type="ARBA" id="ARBA00009670"/>
    </source>
</evidence>
<sequence length="617" mass="71470">MNQSRLLLGRPATKALWQRRWYATIQQQQQQQIQKKSLVRRIVNGAAMVTLATTVTVGVGGTILYKTNDRFRHVGNALERCGIAGAVGAKVAFDYQRTLSKDYPDEAAFEEAKRACHQRCAERVLVAVQRLGGVYVKLGQHISVMQYLLPNEWCQTMRVLQDRCDPTSPQDIRDLFLSDYGLPVEQVFEEFDYTPLGVASLAQVHRARLSKQSVQLLEQNEQWIDDEADRWVAVKLQHPYLDDYCQLDMDTVSFIFEIVKRVFPNFGFDWFAEEMRESIPKELDFVHETQNARRVEANFAEESSRNNTSLVIPRVVWAKRRIMCMEFINGSRVDDLDYMKLHNIDPKQVSSELTRVFSEMIFLHGFVHCDPHPGNVFIRPAKNPKHAKHNFDLVLLDHGLYRDLSEDLRSNYAHLWTSLIKADEEGIRKYSYRVGGTDIYQLFACMLTGREWDKISQSDLSSVRESDEVGRMSDGAMMYLVEVADILGKLPRPVLLLLKTNDLLRHVDEKLNKVADDRVTYVIMGSYCSKAVWLDTKKYIVERIKMIGFSFDLLKQLFSAWWQYESLAYALWLYQFSAKWANRLNWINKKKEKKQLAAAKSNQPTTTPNHDRIALEI</sequence>
<feature type="domain" description="ABC1 atypical kinase-like" evidence="3">
    <location>
        <begin position="160"/>
        <end position="430"/>
    </location>
</feature>
<dbReference type="EMBL" id="JAAECE010000009">
    <property type="protein sequence ID" value="KAF1797407.1"/>
    <property type="molecule type" value="Genomic_DNA"/>
</dbReference>
<dbReference type="AlphaFoldDB" id="A0A8H4B9H5"/>
<dbReference type="InterPro" id="IPR011009">
    <property type="entry name" value="Kinase-like_dom_sf"/>
</dbReference>
<dbReference type="Pfam" id="PF03109">
    <property type="entry name" value="ABC1"/>
    <property type="match status" value="1"/>
</dbReference>
<dbReference type="InterPro" id="IPR004147">
    <property type="entry name" value="ABC1_dom"/>
</dbReference>
<dbReference type="GO" id="GO:0005743">
    <property type="term" value="C:mitochondrial inner membrane"/>
    <property type="evidence" value="ECO:0007669"/>
    <property type="project" value="TreeGrafter"/>
</dbReference>
<name>A0A8H4B9H5_MUCCL</name>
<evidence type="ECO:0000259" key="3">
    <source>
        <dbReference type="Pfam" id="PF03109"/>
    </source>
</evidence>
<accession>A0A8H4B9H5</accession>
<keyword evidence="2" id="KW-0812">Transmembrane</keyword>
<protein>
    <submittedName>
        <fullName evidence="4">ABC1 family-domain-containing protein</fullName>
    </submittedName>
</protein>
<dbReference type="Proteomes" id="UP000469890">
    <property type="component" value="Unassembled WGS sequence"/>
</dbReference>
<keyword evidence="2" id="KW-0472">Membrane</keyword>
<reference evidence="4 5" key="1">
    <citation type="submission" date="2019-09" db="EMBL/GenBank/DDBJ databases">
        <authorList>
            <consortium name="DOE Joint Genome Institute"/>
            <person name="Mondo S.J."/>
            <person name="Navarro-Mendoza M.I."/>
            <person name="Perez-Arques C."/>
            <person name="Panchal S."/>
            <person name="Nicolas F.E."/>
            <person name="Ganguly P."/>
            <person name="Pangilinan J."/>
            <person name="Grigoriev I."/>
            <person name="Heitman J."/>
            <person name="Sanya K."/>
            <person name="Garre V."/>
        </authorList>
    </citation>
    <scope>NUCLEOTIDE SEQUENCE [LARGE SCALE GENOMIC DNA]</scope>
    <source>
        <strain evidence="4 5">MU402</strain>
    </source>
</reference>
<evidence type="ECO:0000313" key="4">
    <source>
        <dbReference type="EMBL" id="KAF1797407.1"/>
    </source>
</evidence>
<evidence type="ECO:0000256" key="2">
    <source>
        <dbReference type="SAM" id="Phobius"/>
    </source>
</evidence>
<evidence type="ECO:0000313" key="5">
    <source>
        <dbReference type="Proteomes" id="UP000469890"/>
    </source>
</evidence>
<feature type="transmembrane region" description="Helical" evidence="2">
    <location>
        <begin position="42"/>
        <end position="65"/>
    </location>
</feature>
<dbReference type="SUPFAM" id="SSF56112">
    <property type="entry name" value="Protein kinase-like (PK-like)"/>
    <property type="match status" value="1"/>
</dbReference>
<dbReference type="GO" id="GO:0007005">
    <property type="term" value="P:mitochondrion organization"/>
    <property type="evidence" value="ECO:0007669"/>
    <property type="project" value="TreeGrafter"/>
</dbReference>
<dbReference type="GO" id="GO:0055088">
    <property type="term" value="P:lipid homeostasis"/>
    <property type="evidence" value="ECO:0007669"/>
    <property type="project" value="TreeGrafter"/>
</dbReference>
<organism evidence="4 5">
    <name type="scientific">Mucor circinelloides f. lusitanicus</name>
    <name type="common">Mucor racemosus var. lusitanicus</name>
    <dbReference type="NCBI Taxonomy" id="29924"/>
    <lineage>
        <taxon>Eukaryota</taxon>
        <taxon>Fungi</taxon>
        <taxon>Fungi incertae sedis</taxon>
        <taxon>Mucoromycota</taxon>
        <taxon>Mucoromycotina</taxon>
        <taxon>Mucoromycetes</taxon>
        <taxon>Mucorales</taxon>
        <taxon>Mucorineae</taxon>
        <taxon>Mucoraceae</taxon>
        <taxon>Mucor</taxon>
    </lineage>
</organism>
<proteinExistence type="inferred from homology"/>
<dbReference type="InterPro" id="IPR051130">
    <property type="entry name" value="Mito_struct-func_regulator"/>
</dbReference>